<evidence type="ECO:0000256" key="1">
    <source>
        <dbReference type="ARBA" id="ARBA00004514"/>
    </source>
</evidence>
<evidence type="ECO:0000256" key="7">
    <source>
        <dbReference type="SAM" id="MobiDB-lite"/>
    </source>
</evidence>
<evidence type="ECO:0000313" key="8">
    <source>
        <dbReference type="EMBL" id="TWI64603.1"/>
    </source>
</evidence>
<sequence>MFGSPQRGVNAYAKVGLETGIAAASPHKLIMMLYDGAIVALINATNQMKAGNVEAKGKAISHAIQIIDNGLRASLDKDVGGEIAKNLDALYEYMSARLLTANLQNQVDILDEVRNLLTDLRDTWKQIGDNANAPAASGGAPLANQKQSPLLASV</sequence>
<keyword evidence="5" id="KW-0143">Chaperone</keyword>
<dbReference type="GO" id="GO:0044780">
    <property type="term" value="P:bacterial-type flagellum assembly"/>
    <property type="evidence" value="ECO:0007669"/>
    <property type="project" value="InterPro"/>
</dbReference>
<dbReference type="SUPFAM" id="SSF101116">
    <property type="entry name" value="Flagellar export chaperone FliS"/>
    <property type="match status" value="1"/>
</dbReference>
<accession>A0A562R6Z8</accession>
<feature type="compositionally biased region" description="Low complexity" evidence="7">
    <location>
        <begin position="135"/>
        <end position="144"/>
    </location>
</feature>
<evidence type="ECO:0000256" key="4">
    <source>
        <dbReference type="ARBA" id="ARBA00022795"/>
    </source>
</evidence>
<comment type="caution">
    <text evidence="8">The sequence shown here is derived from an EMBL/GenBank/DDBJ whole genome shotgun (WGS) entry which is preliminary data.</text>
</comment>
<protein>
    <recommendedName>
        <fullName evidence="6">Flagellar secretion chaperone FliS</fullName>
    </recommendedName>
</protein>
<dbReference type="GO" id="GO:0071973">
    <property type="term" value="P:bacterial-type flagellum-dependent cell motility"/>
    <property type="evidence" value="ECO:0007669"/>
    <property type="project" value="TreeGrafter"/>
</dbReference>
<dbReference type="PANTHER" id="PTHR34773">
    <property type="entry name" value="FLAGELLAR SECRETION CHAPERONE FLIS"/>
    <property type="match status" value="1"/>
</dbReference>
<keyword evidence="4 6" id="KW-1005">Bacterial flagellum biogenesis</keyword>
<keyword evidence="9" id="KW-1185">Reference proteome</keyword>
<feature type="compositionally biased region" description="Polar residues" evidence="7">
    <location>
        <begin position="145"/>
        <end position="154"/>
    </location>
</feature>
<dbReference type="Proteomes" id="UP000318431">
    <property type="component" value="Unassembled WGS sequence"/>
</dbReference>
<dbReference type="PIRSF" id="PIRSF039090">
    <property type="entry name" value="Flis"/>
    <property type="match status" value="1"/>
</dbReference>
<dbReference type="GO" id="GO:0005829">
    <property type="term" value="C:cytosol"/>
    <property type="evidence" value="ECO:0007669"/>
    <property type="project" value="UniProtKB-SubCell"/>
</dbReference>
<keyword evidence="3 6" id="KW-0963">Cytoplasm</keyword>
<evidence type="ECO:0000256" key="3">
    <source>
        <dbReference type="ARBA" id="ARBA00022490"/>
    </source>
</evidence>
<comment type="subcellular location">
    <subcellularLocation>
        <location evidence="1 6">Cytoplasm</location>
        <location evidence="1 6">Cytosol</location>
    </subcellularLocation>
</comment>
<keyword evidence="8" id="KW-0966">Cell projection</keyword>
<dbReference type="OrthoDB" id="9792010at2"/>
<dbReference type="RefSeq" id="WP_145650234.1">
    <property type="nucleotide sequence ID" value="NZ_VLLB01000005.1"/>
</dbReference>
<dbReference type="AlphaFoldDB" id="A0A562R6Z8"/>
<dbReference type="CDD" id="cd16098">
    <property type="entry name" value="FliS"/>
    <property type="match status" value="1"/>
</dbReference>
<evidence type="ECO:0000256" key="2">
    <source>
        <dbReference type="ARBA" id="ARBA00008787"/>
    </source>
</evidence>
<dbReference type="PANTHER" id="PTHR34773:SF1">
    <property type="entry name" value="FLAGELLAR SECRETION CHAPERONE FLIS"/>
    <property type="match status" value="1"/>
</dbReference>
<dbReference type="NCBIfam" id="TIGR00208">
    <property type="entry name" value="fliS"/>
    <property type="match status" value="1"/>
</dbReference>
<dbReference type="Pfam" id="PF02561">
    <property type="entry name" value="FliS"/>
    <property type="match status" value="1"/>
</dbReference>
<dbReference type="Gene3D" id="1.20.120.340">
    <property type="entry name" value="Flagellar protein FliS"/>
    <property type="match status" value="1"/>
</dbReference>
<organism evidence="8 9">
    <name type="scientific">Pseudoduganella lurida</name>
    <dbReference type="NCBI Taxonomy" id="1036180"/>
    <lineage>
        <taxon>Bacteria</taxon>
        <taxon>Pseudomonadati</taxon>
        <taxon>Pseudomonadota</taxon>
        <taxon>Betaproteobacteria</taxon>
        <taxon>Burkholderiales</taxon>
        <taxon>Oxalobacteraceae</taxon>
        <taxon>Telluria group</taxon>
        <taxon>Pseudoduganella</taxon>
    </lineage>
</organism>
<dbReference type="InterPro" id="IPR003713">
    <property type="entry name" value="FliS"/>
</dbReference>
<comment type="similarity">
    <text evidence="2 6">Belongs to the FliS family.</text>
</comment>
<keyword evidence="8" id="KW-0282">Flagellum</keyword>
<keyword evidence="8" id="KW-0969">Cilium</keyword>
<evidence type="ECO:0000256" key="6">
    <source>
        <dbReference type="PIRNR" id="PIRNR039090"/>
    </source>
</evidence>
<dbReference type="InterPro" id="IPR036584">
    <property type="entry name" value="FliS_sf"/>
</dbReference>
<dbReference type="EMBL" id="VLLB01000005">
    <property type="protein sequence ID" value="TWI64603.1"/>
    <property type="molecule type" value="Genomic_DNA"/>
</dbReference>
<evidence type="ECO:0000256" key="5">
    <source>
        <dbReference type="ARBA" id="ARBA00023186"/>
    </source>
</evidence>
<feature type="region of interest" description="Disordered" evidence="7">
    <location>
        <begin position="135"/>
        <end position="154"/>
    </location>
</feature>
<proteinExistence type="inferred from homology"/>
<gene>
    <name evidence="8" type="ORF">IP91_03377</name>
</gene>
<reference evidence="8 9" key="1">
    <citation type="journal article" date="2015" name="Stand. Genomic Sci.">
        <title>Genomic Encyclopedia of Bacterial and Archaeal Type Strains, Phase III: the genomes of soil and plant-associated and newly described type strains.</title>
        <authorList>
            <person name="Whitman W.B."/>
            <person name="Woyke T."/>
            <person name="Klenk H.P."/>
            <person name="Zhou Y."/>
            <person name="Lilburn T.G."/>
            <person name="Beck B.J."/>
            <person name="De Vos P."/>
            <person name="Vandamme P."/>
            <person name="Eisen J.A."/>
            <person name="Garrity G."/>
            <person name="Hugenholtz P."/>
            <person name="Kyrpides N.C."/>
        </authorList>
    </citation>
    <scope>NUCLEOTIDE SEQUENCE [LARGE SCALE GENOMIC DNA]</scope>
    <source>
        <strain evidence="8 9">CGMCC 1.10822</strain>
    </source>
</reference>
<name>A0A562R6Z8_9BURK</name>
<evidence type="ECO:0000313" key="9">
    <source>
        <dbReference type="Proteomes" id="UP000318431"/>
    </source>
</evidence>